<dbReference type="EMBL" id="LFYR01002109">
    <property type="protein sequence ID" value="KMZ57150.1"/>
    <property type="molecule type" value="Genomic_DNA"/>
</dbReference>
<proteinExistence type="predicted"/>
<dbReference type="PROSITE" id="PS50011">
    <property type="entry name" value="PROTEIN_KINASE_DOM"/>
    <property type="match status" value="1"/>
</dbReference>
<dbReference type="PANTHER" id="PTHR48056:SF66">
    <property type="entry name" value="LRR RECEPTOR-LIKE SERINE_THREONINE-PROTEIN KINASE FEI 2"/>
    <property type="match status" value="1"/>
</dbReference>
<dbReference type="Pfam" id="PF13855">
    <property type="entry name" value="LRR_8"/>
    <property type="match status" value="1"/>
</dbReference>
<dbReference type="Gene3D" id="1.10.510.10">
    <property type="entry name" value="Transferase(Phosphotransferase) domain 1"/>
    <property type="match status" value="1"/>
</dbReference>
<comment type="subcellular location">
    <subcellularLocation>
        <location evidence="1">Membrane</location>
        <topology evidence="1">Single-pass type I membrane protein</topology>
    </subcellularLocation>
</comment>
<evidence type="ECO:0000256" key="3">
    <source>
        <dbReference type="ARBA" id="ARBA00022553"/>
    </source>
</evidence>
<dbReference type="InterPro" id="IPR001611">
    <property type="entry name" value="Leu-rich_rpt"/>
</dbReference>
<dbReference type="SUPFAM" id="SSF56112">
    <property type="entry name" value="Protein kinase-like (PK-like)"/>
    <property type="match status" value="1"/>
</dbReference>
<reference evidence="19" key="1">
    <citation type="journal article" date="2016" name="Nature">
        <title>The genome of the seagrass Zostera marina reveals angiosperm adaptation to the sea.</title>
        <authorList>
            <person name="Olsen J.L."/>
            <person name="Rouze P."/>
            <person name="Verhelst B."/>
            <person name="Lin Y.-C."/>
            <person name="Bayer T."/>
            <person name="Collen J."/>
            <person name="Dattolo E."/>
            <person name="De Paoli E."/>
            <person name="Dittami S."/>
            <person name="Maumus F."/>
            <person name="Michel G."/>
            <person name="Kersting A."/>
            <person name="Lauritano C."/>
            <person name="Lohaus R."/>
            <person name="Toepel M."/>
            <person name="Tonon T."/>
            <person name="Vanneste K."/>
            <person name="Amirebrahimi M."/>
            <person name="Brakel J."/>
            <person name="Bostroem C."/>
            <person name="Chovatia M."/>
            <person name="Grimwood J."/>
            <person name="Jenkins J.W."/>
            <person name="Jueterbock A."/>
            <person name="Mraz A."/>
            <person name="Stam W.T."/>
            <person name="Tice H."/>
            <person name="Bornberg-Bauer E."/>
            <person name="Green P.J."/>
            <person name="Pearson G.A."/>
            <person name="Procaccini G."/>
            <person name="Duarte C.M."/>
            <person name="Schmutz J."/>
            <person name="Reusch T.B.H."/>
            <person name="Van de Peer Y."/>
        </authorList>
    </citation>
    <scope>NUCLEOTIDE SEQUENCE [LARGE SCALE GENOMIC DNA]</scope>
    <source>
        <strain evidence="19">cv. Finnish</strain>
    </source>
</reference>
<keyword evidence="13 18" id="KW-0675">Receptor</keyword>
<keyword evidence="10" id="KW-0067">ATP-binding</keyword>
<evidence type="ECO:0000256" key="8">
    <source>
        <dbReference type="ARBA" id="ARBA00022741"/>
    </source>
</evidence>
<evidence type="ECO:0000256" key="4">
    <source>
        <dbReference type="ARBA" id="ARBA00022614"/>
    </source>
</evidence>
<dbReference type="InterPro" id="IPR001245">
    <property type="entry name" value="Ser-Thr/Tyr_kinase_cat_dom"/>
</dbReference>
<evidence type="ECO:0000313" key="19">
    <source>
        <dbReference type="Proteomes" id="UP000036987"/>
    </source>
</evidence>
<accession>A0A0K9NMF7</accession>
<keyword evidence="6 16" id="KW-0732">Signal</keyword>
<keyword evidence="12 15" id="KW-0472">Membrane</keyword>
<evidence type="ECO:0000256" key="14">
    <source>
        <dbReference type="ARBA" id="ARBA00023180"/>
    </source>
</evidence>
<dbReference type="Pfam" id="PF08263">
    <property type="entry name" value="LRRNT_2"/>
    <property type="match status" value="1"/>
</dbReference>
<dbReference type="GO" id="GO:0005524">
    <property type="term" value="F:ATP binding"/>
    <property type="evidence" value="ECO:0007669"/>
    <property type="project" value="UniProtKB-KW"/>
</dbReference>
<evidence type="ECO:0000256" key="11">
    <source>
        <dbReference type="ARBA" id="ARBA00022989"/>
    </source>
</evidence>
<evidence type="ECO:0000256" key="10">
    <source>
        <dbReference type="ARBA" id="ARBA00022840"/>
    </source>
</evidence>
<evidence type="ECO:0000256" key="7">
    <source>
        <dbReference type="ARBA" id="ARBA00022737"/>
    </source>
</evidence>
<keyword evidence="9 18" id="KW-0418">Kinase</keyword>
<evidence type="ECO:0000256" key="13">
    <source>
        <dbReference type="ARBA" id="ARBA00023170"/>
    </source>
</evidence>
<name>A0A0K9NMF7_ZOSMR</name>
<dbReference type="Gene3D" id="3.30.200.20">
    <property type="entry name" value="Phosphorylase Kinase, domain 1"/>
    <property type="match status" value="1"/>
</dbReference>
<evidence type="ECO:0000256" key="6">
    <source>
        <dbReference type="ARBA" id="ARBA00022729"/>
    </source>
</evidence>
<dbReference type="Pfam" id="PF07714">
    <property type="entry name" value="PK_Tyr_Ser-Thr"/>
    <property type="match status" value="1"/>
</dbReference>
<dbReference type="Gene3D" id="3.80.10.10">
    <property type="entry name" value="Ribonuclease Inhibitor"/>
    <property type="match status" value="1"/>
</dbReference>
<dbReference type="InterPro" id="IPR000719">
    <property type="entry name" value="Prot_kinase_dom"/>
</dbReference>
<evidence type="ECO:0000256" key="12">
    <source>
        <dbReference type="ARBA" id="ARBA00023136"/>
    </source>
</evidence>
<keyword evidence="4" id="KW-0433">Leucine-rich repeat</keyword>
<dbReference type="InterPro" id="IPR011009">
    <property type="entry name" value="Kinase-like_dom_sf"/>
</dbReference>
<dbReference type="FunFam" id="3.80.10.10:FF:000101">
    <property type="entry name" value="LRR receptor-like serine/threonine-protein kinase ERECTA"/>
    <property type="match status" value="1"/>
</dbReference>
<dbReference type="PANTHER" id="PTHR48056">
    <property type="entry name" value="LRR RECEPTOR-LIKE SERINE/THREONINE-PROTEIN KINASE-RELATED"/>
    <property type="match status" value="1"/>
</dbReference>
<dbReference type="STRING" id="29655.A0A0K9NMF7"/>
<keyword evidence="11 15" id="KW-1133">Transmembrane helix</keyword>
<feature type="signal peptide" evidence="16">
    <location>
        <begin position="1"/>
        <end position="23"/>
    </location>
</feature>
<keyword evidence="7" id="KW-0677">Repeat</keyword>
<dbReference type="OMA" id="RPTDACF"/>
<dbReference type="InterPro" id="IPR013210">
    <property type="entry name" value="LRR_N_plant-typ"/>
</dbReference>
<dbReference type="GO" id="GO:0004674">
    <property type="term" value="F:protein serine/threonine kinase activity"/>
    <property type="evidence" value="ECO:0007669"/>
    <property type="project" value="UniProtKB-KW"/>
</dbReference>
<feature type="domain" description="Protein kinase" evidence="17">
    <location>
        <begin position="321"/>
        <end position="594"/>
    </location>
</feature>
<dbReference type="GO" id="GO:0016020">
    <property type="term" value="C:membrane"/>
    <property type="evidence" value="ECO:0007669"/>
    <property type="project" value="UniProtKB-SubCell"/>
</dbReference>
<keyword evidence="5 15" id="KW-0812">Transmembrane</keyword>
<evidence type="ECO:0000256" key="1">
    <source>
        <dbReference type="ARBA" id="ARBA00004479"/>
    </source>
</evidence>
<gene>
    <name evidence="18" type="ORF">ZOSMA_89G01030</name>
</gene>
<dbReference type="FunFam" id="1.10.510.10:FF:000146">
    <property type="entry name" value="LRR receptor-like serine/threonine-protein kinase IOS1"/>
    <property type="match status" value="1"/>
</dbReference>
<dbReference type="Proteomes" id="UP000036987">
    <property type="component" value="Unassembled WGS sequence"/>
</dbReference>
<evidence type="ECO:0000256" key="9">
    <source>
        <dbReference type="ARBA" id="ARBA00022777"/>
    </source>
</evidence>
<sequence length="607" mass="67511">MGWWPRIAAAVGVMVVMISVTRALTPDGLVLLEVKDGLIPNNTENQQSSMLKDWNASDENPCNWTGITCHPHHFTVRSIDLPYMLLDGTISSSIGKLPKLHRLALHGNKLKGKIPAEIANCTEIRAIYLRKNHLQGTIPPAIGHLTQLVILDLSSNSLTGSIPSTFGFISHLRVLNLSTNYLSGEIPYFGALATFQNTSFMGNRDLCGHPVIKTCRKSLGFPAVLPQSDESTPAEISKPQSRKSSHYFSVAIICLMSVMGVGVVVLLFFLWICLLSGKAKRGQKYIKVNKQRAQDAGIKFISFHGDLPYLSSDISKKLELLNEEDVVGSGGYGTVYKMVMDDNNAFSVKRIDRSCEVSDKVFENELQILGGIKHNNIVIVRGYCRLPSDKFIIYDYFTLGSLYQYLHEHGQGEQALNWNSRLRIAFGCARGLAYLHHDCYPQIVHGNIKSSNILLDRSLEPHVSDFGLSRCLAYNDGHITTIVAGSFGYFAPEYLNNGVATEKTDVYSFGIVLLELITGKKPTDMLFFEKGLNIVGWMSKMTKENLLEAIDQKCEYPDPDAVEVVLDIAAMCTDPNPHNRPCMSRVLKMLEEAMNPSSCDFYEQLDI</sequence>
<feature type="chain" id="PRO_5005526913" evidence="16">
    <location>
        <begin position="24"/>
        <end position="607"/>
    </location>
</feature>
<evidence type="ECO:0000256" key="15">
    <source>
        <dbReference type="SAM" id="Phobius"/>
    </source>
</evidence>
<dbReference type="InterPro" id="IPR050647">
    <property type="entry name" value="Plant_LRR-RLKs"/>
</dbReference>
<keyword evidence="8" id="KW-0547">Nucleotide-binding</keyword>
<comment type="caution">
    <text evidence="18">The sequence shown here is derived from an EMBL/GenBank/DDBJ whole genome shotgun (WGS) entry which is preliminary data.</text>
</comment>
<keyword evidence="3" id="KW-0597">Phosphoprotein</keyword>
<evidence type="ECO:0000259" key="17">
    <source>
        <dbReference type="PROSITE" id="PS50011"/>
    </source>
</evidence>
<keyword evidence="2" id="KW-0808">Transferase</keyword>
<keyword evidence="19" id="KW-1185">Reference proteome</keyword>
<organism evidence="18 19">
    <name type="scientific">Zostera marina</name>
    <name type="common">Eelgrass</name>
    <dbReference type="NCBI Taxonomy" id="29655"/>
    <lineage>
        <taxon>Eukaryota</taxon>
        <taxon>Viridiplantae</taxon>
        <taxon>Streptophyta</taxon>
        <taxon>Embryophyta</taxon>
        <taxon>Tracheophyta</taxon>
        <taxon>Spermatophyta</taxon>
        <taxon>Magnoliopsida</taxon>
        <taxon>Liliopsida</taxon>
        <taxon>Zosteraceae</taxon>
        <taxon>Zostera</taxon>
    </lineage>
</organism>
<dbReference type="InterPro" id="IPR032675">
    <property type="entry name" value="LRR_dom_sf"/>
</dbReference>
<dbReference type="SUPFAM" id="SSF52058">
    <property type="entry name" value="L domain-like"/>
    <property type="match status" value="1"/>
</dbReference>
<dbReference type="OrthoDB" id="4062651at2759"/>
<keyword evidence="14" id="KW-0325">Glycoprotein</keyword>
<evidence type="ECO:0000256" key="5">
    <source>
        <dbReference type="ARBA" id="ARBA00022692"/>
    </source>
</evidence>
<evidence type="ECO:0000256" key="16">
    <source>
        <dbReference type="SAM" id="SignalP"/>
    </source>
</evidence>
<evidence type="ECO:0000256" key="2">
    <source>
        <dbReference type="ARBA" id="ARBA00022527"/>
    </source>
</evidence>
<keyword evidence="2" id="KW-0723">Serine/threonine-protein kinase</keyword>
<evidence type="ECO:0000313" key="18">
    <source>
        <dbReference type="EMBL" id="KMZ57150.1"/>
    </source>
</evidence>
<dbReference type="AlphaFoldDB" id="A0A0K9NMF7"/>
<protein>
    <submittedName>
        <fullName evidence="18">Receptor-like protein kinase</fullName>
    </submittedName>
</protein>
<feature type="transmembrane region" description="Helical" evidence="15">
    <location>
        <begin position="247"/>
        <end position="274"/>
    </location>
</feature>